<reference evidence="1" key="1">
    <citation type="submission" date="2020-08" db="EMBL/GenBank/DDBJ databases">
        <title>Multicomponent nature underlies the extraordinary mechanical properties of spider dragline silk.</title>
        <authorList>
            <person name="Kono N."/>
            <person name="Nakamura H."/>
            <person name="Mori M."/>
            <person name="Yoshida Y."/>
            <person name="Ohtoshi R."/>
            <person name="Malay A.D."/>
            <person name="Moran D.A.P."/>
            <person name="Tomita M."/>
            <person name="Numata K."/>
            <person name="Arakawa K."/>
        </authorList>
    </citation>
    <scope>NUCLEOTIDE SEQUENCE</scope>
</reference>
<comment type="caution">
    <text evidence="1">The sequence shown here is derived from an EMBL/GenBank/DDBJ whole genome shotgun (WGS) entry which is preliminary data.</text>
</comment>
<keyword evidence="2" id="KW-1185">Reference proteome</keyword>
<protein>
    <submittedName>
        <fullName evidence="1">Uncharacterized protein</fullName>
    </submittedName>
</protein>
<feature type="non-terminal residue" evidence="1">
    <location>
        <position position="1"/>
    </location>
</feature>
<evidence type="ECO:0000313" key="1">
    <source>
        <dbReference type="EMBL" id="GFU26193.1"/>
    </source>
</evidence>
<dbReference type="EMBL" id="BMAW01128559">
    <property type="protein sequence ID" value="GFU26193.1"/>
    <property type="molecule type" value="Genomic_DNA"/>
</dbReference>
<sequence length="61" mass="6858">MISRSHSDFAHSLFMRDLGFPPPLAGKTTRVAGLMMASVNHLRVFSNLLLRCQFVVENRAI</sequence>
<gene>
    <name evidence="1" type="ORF">NPIL_449451</name>
</gene>
<dbReference type="Proteomes" id="UP000887013">
    <property type="component" value="Unassembled WGS sequence"/>
</dbReference>
<organism evidence="1 2">
    <name type="scientific">Nephila pilipes</name>
    <name type="common">Giant wood spider</name>
    <name type="synonym">Nephila maculata</name>
    <dbReference type="NCBI Taxonomy" id="299642"/>
    <lineage>
        <taxon>Eukaryota</taxon>
        <taxon>Metazoa</taxon>
        <taxon>Ecdysozoa</taxon>
        <taxon>Arthropoda</taxon>
        <taxon>Chelicerata</taxon>
        <taxon>Arachnida</taxon>
        <taxon>Araneae</taxon>
        <taxon>Araneomorphae</taxon>
        <taxon>Entelegynae</taxon>
        <taxon>Araneoidea</taxon>
        <taxon>Nephilidae</taxon>
        <taxon>Nephila</taxon>
    </lineage>
</organism>
<accession>A0A8X6ULE3</accession>
<proteinExistence type="predicted"/>
<evidence type="ECO:0000313" key="2">
    <source>
        <dbReference type="Proteomes" id="UP000887013"/>
    </source>
</evidence>
<dbReference type="AlphaFoldDB" id="A0A8X6ULE3"/>
<name>A0A8X6ULE3_NEPPI</name>